<dbReference type="Gene3D" id="3.10.450.50">
    <property type="match status" value="1"/>
</dbReference>
<dbReference type="InterPro" id="IPR036388">
    <property type="entry name" value="WH-like_DNA-bd_sf"/>
</dbReference>
<dbReference type="AlphaFoldDB" id="A0A916WAC9"/>
<feature type="domain" description="RNA polymerase sigma factor 70 region 4 type 2" evidence="3">
    <location>
        <begin position="112"/>
        <end position="161"/>
    </location>
</feature>
<dbReference type="InterPro" id="IPR052704">
    <property type="entry name" value="ECF_Sigma-70_Domain"/>
</dbReference>
<organism evidence="4 5">
    <name type="scientific">Brucella endophytica</name>
    <dbReference type="NCBI Taxonomy" id="1963359"/>
    <lineage>
        <taxon>Bacteria</taxon>
        <taxon>Pseudomonadati</taxon>
        <taxon>Pseudomonadota</taxon>
        <taxon>Alphaproteobacteria</taxon>
        <taxon>Hyphomicrobiales</taxon>
        <taxon>Brucellaceae</taxon>
        <taxon>Brucella/Ochrobactrum group</taxon>
        <taxon>Brucella</taxon>
    </lineage>
</organism>
<evidence type="ECO:0000259" key="2">
    <source>
        <dbReference type="Pfam" id="PF04542"/>
    </source>
</evidence>
<dbReference type="PANTHER" id="PTHR30173">
    <property type="entry name" value="SIGMA 19 FACTOR"/>
    <property type="match status" value="1"/>
</dbReference>
<reference evidence="4" key="1">
    <citation type="journal article" date="2014" name="Int. J. Syst. Evol. Microbiol.">
        <title>Complete genome sequence of Corynebacterium casei LMG S-19264T (=DSM 44701T), isolated from a smear-ripened cheese.</title>
        <authorList>
            <consortium name="US DOE Joint Genome Institute (JGI-PGF)"/>
            <person name="Walter F."/>
            <person name="Albersmeier A."/>
            <person name="Kalinowski J."/>
            <person name="Ruckert C."/>
        </authorList>
    </citation>
    <scope>NUCLEOTIDE SEQUENCE</scope>
    <source>
        <strain evidence="4">CGMCC 1.15082</strain>
    </source>
</reference>
<evidence type="ECO:0000259" key="3">
    <source>
        <dbReference type="Pfam" id="PF08281"/>
    </source>
</evidence>
<accession>A0A916WAC9</accession>
<dbReference type="InterPro" id="IPR007627">
    <property type="entry name" value="RNA_pol_sigma70_r2"/>
</dbReference>
<evidence type="ECO:0000256" key="1">
    <source>
        <dbReference type="ARBA" id="ARBA00011344"/>
    </source>
</evidence>
<dbReference type="PANTHER" id="PTHR30173:SF36">
    <property type="entry name" value="ECF RNA POLYMERASE SIGMA FACTOR SIGJ"/>
    <property type="match status" value="1"/>
</dbReference>
<evidence type="ECO:0000313" key="4">
    <source>
        <dbReference type="EMBL" id="GGA79926.1"/>
    </source>
</evidence>
<proteinExistence type="predicted"/>
<dbReference type="RefSeq" id="WP_188820923.1">
    <property type="nucleotide sequence ID" value="NZ_BMHH01000001.1"/>
</dbReference>
<sequence length="300" mass="33635">MPQLDEPINTAPDDAGAVFEALRPRLIRIAYRMLGSVAEAEDIVQDAWLRWLSTDRASVRDARAFLARIVTRLCLDHLKSARVRRETYPGTWLPEPIVDPVEDEEDDLTLTLMMALERLSPLERAAFLLHDVFDVNFDEVARILGRDPAACRKLASRARDHVRENRPRYAVPEDKGRSIAEAFFQASRNGDMTALQGLLAEDAVMYSDGGGIRIATLNPIFGREKIVRFFVAISEKPSGRMPPAHRFDRIDGLPGIVTLEEDGLPQTVALDIANGKITAIYVMRNPDKLRHLQIDGGRSE</sequence>
<keyword evidence="5" id="KW-1185">Reference proteome</keyword>
<protein>
    <submittedName>
        <fullName evidence="4">RNA polymerase sigma factor SigJ</fullName>
    </submittedName>
</protein>
<dbReference type="SUPFAM" id="SSF54427">
    <property type="entry name" value="NTF2-like"/>
    <property type="match status" value="1"/>
</dbReference>
<dbReference type="InterPro" id="IPR013325">
    <property type="entry name" value="RNA_pol_sigma_r2"/>
</dbReference>
<dbReference type="Gene3D" id="1.10.10.10">
    <property type="entry name" value="Winged helix-like DNA-binding domain superfamily/Winged helix DNA-binding domain"/>
    <property type="match status" value="1"/>
</dbReference>
<dbReference type="InterPro" id="IPR013324">
    <property type="entry name" value="RNA_pol_sigma_r3/r4-like"/>
</dbReference>
<comment type="caution">
    <text evidence="4">The sequence shown here is derived from an EMBL/GenBank/DDBJ whole genome shotgun (WGS) entry which is preliminary data.</text>
</comment>
<name>A0A916WAC9_9HYPH</name>
<dbReference type="SUPFAM" id="SSF88659">
    <property type="entry name" value="Sigma3 and sigma4 domains of RNA polymerase sigma factors"/>
    <property type="match status" value="1"/>
</dbReference>
<dbReference type="InterPro" id="IPR032710">
    <property type="entry name" value="NTF2-like_dom_sf"/>
</dbReference>
<dbReference type="EMBL" id="BMHH01000001">
    <property type="protein sequence ID" value="GGA79926.1"/>
    <property type="molecule type" value="Genomic_DNA"/>
</dbReference>
<feature type="domain" description="RNA polymerase sigma-70 region 2" evidence="2">
    <location>
        <begin position="19"/>
        <end position="82"/>
    </location>
</feature>
<dbReference type="GO" id="GO:0016987">
    <property type="term" value="F:sigma factor activity"/>
    <property type="evidence" value="ECO:0007669"/>
    <property type="project" value="InterPro"/>
</dbReference>
<dbReference type="Pfam" id="PF08281">
    <property type="entry name" value="Sigma70_r4_2"/>
    <property type="match status" value="1"/>
</dbReference>
<gene>
    <name evidence="4" type="ORF">GCM10011491_04010</name>
</gene>
<dbReference type="InterPro" id="IPR013249">
    <property type="entry name" value="RNA_pol_sigma70_r4_t2"/>
</dbReference>
<dbReference type="SUPFAM" id="SSF88946">
    <property type="entry name" value="Sigma2 domain of RNA polymerase sigma factors"/>
    <property type="match status" value="1"/>
</dbReference>
<dbReference type="Gene3D" id="1.10.1740.10">
    <property type="match status" value="1"/>
</dbReference>
<evidence type="ECO:0000313" key="5">
    <source>
        <dbReference type="Proteomes" id="UP000646478"/>
    </source>
</evidence>
<dbReference type="GO" id="GO:0003677">
    <property type="term" value="F:DNA binding"/>
    <property type="evidence" value="ECO:0007669"/>
    <property type="project" value="InterPro"/>
</dbReference>
<reference evidence="4" key="2">
    <citation type="submission" date="2020-09" db="EMBL/GenBank/DDBJ databases">
        <authorList>
            <person name="Sun Q."/>
            <person name="Zhou Y."/>
        </authorList>
    </citation>
    <scope>NUCLEOTIDE SEQUENCE</scope>
    <source>
        <strain evidence="4">CGMCC 1.15082</strain>
    </source>
</reference>
<dbReference type="Proteomes" id="UP000646478">
    <property type="component" value="Unassembled WGS sequence"/>
</dbReference>
<dbReference type="NCBIfam" id="TIGR02937">
    <property type="entry name" value="sigma70-ECF"/>
    <property type="match status" value="1"/>
</dbReference>
<comment type="subunit">
    <text evidence="1">Interacts transiently with the RNA polymerase catalytic core formed by RpoA, RpoB, RpoC and RpoZ (2 alpha, 1 beta, 1 beta' and 1 omega subunit) to form the RNA polymerase holoenzyme that can initiate transcription.</text>
</comment>
<dbReference type="Pfam" id="PF04542">
    <property type="entry name" value="Sigma70_r2"/>
    <property type="match status" value="1"/>
</dbReference>
<dbReference type="GO" id="GO:0006352">
    <property type="term" value="P:DNA-templated transcription initiation"/>
    <property type="evidence" value="ECO:0007669"/>
    <property type="project" value="InterPro"/>
</dbReference>
<dbReference type="InterPro" id="IPR014284">
    <property type="entry name" value="RNA_pol_sigma-70_dom"/>
</dbReference>
<dbReference type="NCBIfam" id="NF007214">
    <property type="entry name" value="PRK09636.1"/>
    <property type="match status" value="1"/>
</dbReference>